<evidence type="ECO:0000313" key="3">
    <source>
        <dbReference type="Proteomes" id="UP001497744"/>
    </source>
</evidence>
<protein>
    <submittedName>
        <fullName evidence="2">Uncharacterized protein</fullName>
    </submittedName>
</protein>
<sequence length="730" mass="74902">MSRREQLGSLAAEMSGAQKTPTYERVHGHQRLRDEAALEEGADVVPERGGVRVGDGVERQPLAFFMPQEKGKEQKLDAHPEAERQHVMQQDELLAPAGAALEAAGLGGLLAAETLALLVLALEGVLVELVGNANGQVEDAVRVGGVGVLGEVAQALEVDGIADVEGEGAALAQAVVVDAHGVVVEVLDPVALLDDALLGVGLGEEPGVPPHLDAIGVPLVEPVDRGLDLAAVGRRAPAAGGGVVRADELLHFVAILDDGGALHPVAVTQPHLVAHVEPVEVLGGLLHEVPAVDVEALAEGELAGAGAGEVGHLDLLLEVLGEGLDLDEDGVHHGEEARGALVHDLADAILEQLDLDEVLALGDPDLAAEAADGGGGAAAAPQAGDGGHAGVVPAAHEALLDELDEQALVHDAVGQVEARVLDLAGAENTQLLLEPVVERPVVLELDGADGVGDALYAVRLAVGVVVHGVDDPLVAGVDVGRANNAIQDWVTHVHVARRHVDLSAQQAVAVGEGAVAHLLEEVEVLLHAAVAVGRLASGLGDAAARLADLLDALVVHVGQALLDELDGPVVQLLEVVGGEVEVLAPVVAQPAHVVLDGLNVHGLLGGRVGVVEAHVRAPAEHLRELEVEADGLGVADVQVTVGLGREARDDLLDATLGHVALHDLVDEVGAVAIFRRVLGAARGVTRQRGIRRYGAHFSVLKRKTMKGNATASCEKIAELCAHWVPLGVLE</sequence>
<proteinExistence type="predicted"/>
<dbReference type="GeneID" id="94192535"/>
<evidence type="ECO:0000256" key="1">
    <source>
        <dbReference type="SAM" id="MobiDB-lite"/>
    </source>
</evidence>
<organism evidence="2 3">
    <name type="scientific">Babesia caballi</name>
    <dbReference type="NCBI Taxonomy" id="5871"/>
    <lineage>
        <taxon>Eukaryota</taxon>
        <taxon>Sar</taxon>
        <taxon>Alveolata</taxon>
        <taxon>Apicomplexa</taxon>
        <taxon>Aconoidasida</taxon>
        <taxon>Piroplasmida</taxon>
        <taxon>Babesiidae</taxon>
        <taxon>Babesia</taxon>
    </lineage>
</organism>
<feature type="region of interest" description="Disordered" evidence="1">
    <location>
        <begin position="370"/>
        <end position="390"/>
    </location>
</feature>
<name>A0AAV4LMP7_BABCB</name>
<comment type="caution">
    <text evidence="2">The sequence shown here is derived from an EMBL/GenBank/DDBJ whole genome shotgun (WGS) entry which is preliminary data.</text>
</comment>
<dbReference type="AlphaFoldDB" id="A0AAV4LMP7"/>
<gene>
    <name evidence="2" type="ORF">BcabD6B2_04870</name>
</gene>
<dbReference type="Proteomes" id="UP001497744">
    <property type="component" value="Unassembled WGS sequence"/>
</dbReference>
<evidence type="ECO:0000313" key="2">
    <source>
        <dbReference type="EMBL" id="GIX61052.1"/>
    </source>
</evidence>
<dbReference type="AntiFam" id="ANF00207">
    <property type="entry name" value="Shadow ORF (opposite glnS)"/>
</dbReference>
<keyword evidence="3" id="KW-1185">Reference proteome</keyword>
<accession>A0AAV4LMP7</accession>
<dbReference type="EMBL" id="BPLF01000001">
    <property type="protein sequence ID" value="GIX61052.1"/>
    <property type="molecule type" value="Genomic_DNA"/>
</dbReference>
<reference evidence="2 3" key="1">
    <citation type="submission" date="2021-06" db="EMBL/GenBank/DDBJ databases">
        <title>Genome sequence of Babesia caballi.</title>
        <authorList>
            <person name="Yamagishi J."/>
            <person name="Kidaka T."/>
            <person name="Ochi A."/>
        </authorList>
    </citation>
    <scope>NUCLEOTIDE SEQUENCE [LARGE SCALE GENOMIC DNA]</scope>
    <source>
        <strain evidence="2">USDA-D6B2</strain>
    </source>
</reference>
<feature type="region of interest" description="Disordered" evidence="1">
    <location>
        <begin position="1"/>
        <end position="28"/>
    </location>
</feature>
<dbReference type="RefSeq" id="XP_067713123.1">
    <property type="nucleotide sequence ID" value="XM_067857022.1"/>
</dbReference>